<evidence type="ECO:0000313" key="7">
    <source>
        <dbReference type="Proteomes" id="UP000265725"/>
    </source>
</evidence>
<evidence type="ECO:0000256" key="1">
    <source>
        <dbReference type="ARBA" id="ARBA00005417"/>
    </source>
</evidence>
<dbReference type="OrthoDB" id="9801987at2"/>
<dbReference type="RefSeq" id="WP_119884156.1">
    <property type="nucleotide sequence ID" value="NZ_CP032418.1"/>
</dbReference>
<evidence type="ECO:0000259" key="5">
    <source>
        <dbReference type="PROSITE" id="PS50893"/>
    </source>
</evidence>
<keyword evidence="3" id="KW-0547">Nucleotide-binding</keyword>
<accession>A0A385YU97</accession>
<dbReference type="AlphaFoldDB" id="A0A385YU97"/>
<evidence type="ECO:0000256" key="3">
    <source>
        <dbReference type="ARBA" id="ARBA00022741"/>
    </source>
</evidence>
<comment type="similarity">
    <text evidence="1">Belongs to the ABC transporter superfamily.</text>
</comment>
<reference evidence="7" key="1">
    <citation type="submission" date="2018-09" db="EMBL/GenBank/DDBJ databases">
        <authorList>
            <person name="Zhu H."/>
        </authorList>
    </citation>
    <scope>NUCLEOTIDE SEQUENCE [LARGE SCALE GENOMIC DNA]</scope>
    <source>
        <strain evidence="7">K2R23-3</strain>
    </source>
</reference>
<keyword evidence="2" id="KW-0813">Transport</keyword>
<dbReference type="Pfam" id="PF00005">
    <property type="entry name" value="ABC_tran"/>
    <property type="match status" value="1"/>
</dbReference>
<dbReference type="PROSITE" id="PS00211">
    <property type="entry name" value="ABC_TRANSPORTER_1"/>
    <property type="match status" value="1"/>
</dbReference>
<dbReference type="SMART" id="SM00382">
    <property type="entry name" value="AAA"/>
    <property type="match status" value="1"/>
</dbReference>
<sequence>MSILSFHELTKMYGKARGMENITFSVEKGEIVGFIGPNGAGKSTTIRTLLNFLHATSGKAEIFGLDSAQHHVELKKRIGYLPSEVHFYEDLTVKEMLKFSAGFYSHDSLTHALTLADRLKLDTTRKVEDLSFGNKKKVGIVLAMMHEPELLVLDEPTSGLDPLMQSTFFELLKEARDKGTTIFFSSHYLNEVQKLCNRVVIIKEGKIAAIESMDNMRKDTVKKVTLHSHEKELHVQSLPGMIEQHKSDTSMSFLYKGNVKDLMLSLHEVEFDDITVEDPSLEEVFMHYYKEDDSNGL</sequence>
<keyword evidence="7" id="KW-1185">Reference proteome</keyword>
<proteinExistence type="inferred from homology"/>
<organism evidence="6 7">
    <name type="scientific">Paenisporosarcina cavernae</name>
    <dbReference type="NCBI Taxonomy" id="2320858"/>
    <lineage>
        <taxon>Bacteria</taxon>
        <taxon>Bacillati</taxon>
        <taxon>Bacillota</taxon>
        <taxon>Bacilli</taxon>
        <taxon>Bacillales</taxon>
        <taxon>Caryophanaceae</taxon>
        <taxon>Paenisporosarcina</taxon>
    </lineage>
</organism>
<dbReference type="Gene3D" id="3.40.50.300">
    <property type="entry name" value="P-loop containing nucleotide triphosphate hydrolases"/>
    <property type="match status" value="1"/>
</dbReference>
<dbReference type="CDD" id="cd03230">
    <property type="entry name" value="ABC_DR_subfamily_A"/>
    <property type="match status" value="1"/>
</dbReference>
<dbReference type="EMBL" id="CP032418">
    <property type="protein sequence ID" value="AYC30439.1"/>
    <property type="molecule type" value="Genomic_DNA"/>
</dbReference>
<feature type="domain" description="ABC transporter" evidence="5">
    <location>
        <begin position="4"/>
        <end position="229"/>
    </location>
</feature>
<dbReference type="KEGG" id="paek:D3873_11575"/>
<dbReference type="PANTHER" id="PTHR42711:SF5">
    <property type="entry name" value="ABC TRANSPORTER ATP-BINDING PROTEIN NATA"/>
    <property type="match status" value="1"/>
</dbReference>
<dbReference type="InterPro" id="IPR027417">
    <property type="entry name" value="P-loop_NTPase"/>
</dbReference>
<gene>
    <name evidence="6" type="ORF">D3873_11575</name>
</gene>
<dbReference type="InterPro" id="IPR017871">
    <property type="entry name" value="ABC_transporter-like_CS"/>
</dbReference>
<name>A0A385YU97_9BACL</name>
<dbReference type="PROSITE" id="PS50893">
    <property type="entry name" value="ABC_TRANSPORTER_2"/>
    <property type="match status" value="1"/>
</dbReference>
<dbReference type="GO" id="GO:0016887">
    <property type="term" value="F:ATP hydrolysis activity"/>
    <property type="evidence" value="ECO:0007669"/>
    <property type="project" value="InterPro"/>
</dbReference>
<dbReference type="SUPFAM" id="SSF52540">
    <property type="entry name" value="P-loop containing nucleoside triphosphate hydrolases"/>
    <property type="match status" value="1"/>
</dbReference>
<dbReference type="InterPro" id="IPR050763">
    <property type="entry name" value="ABC_transporter_ATP-binding"/>
</dbReference>
<protein>
    <submittedName>
        <fullName evidence="6">ABC transporter ATP-binding protein</fullName>
    </submittedName>
</protein>
<dbReference type="Proteomes" id="UP000265725">
    <property type="component" value="Chromosome"/>
</dbReference>
<dbReference type="InterPro" id="IPR003593">
    <property type="entry name" value="AAA+_ATPase"/>
</dbReference>
<dbReference type="GO" id="GO:0005524">
    <property type="term" value="F:ATP binding"/>
    <property type="evidence" value="ECO:0007669"/>
    <property type="project" value="UniProtKB-KW"/>
</dbReference>
<dbReference type="PANTHER" id="PTHR42711">
    <property type="entry name" value="ABC TRANSPORTER ATP-BINDING PROTEIN"/>
    <property type="match status" value="1"/>
</dbReference>
<keyword evidence="4 6" id="KW-0067">ATP-binding</keyword>
<evidence type="ECO:0000313" key="6">
    <source>
        <dbReference type="EMBL" id="AYC30439.1"/>
    </source>
</evidence>
<dbReference type="InterPro" id="IPR003439">
    <property type="entry name" value="ABC_transporter-like_ATP-bd"/>
</dbReference>
<evidence type="ECO:0000256" key="4">
    <source>
        <dbReference type="ARBA" id="ARBA00022840"/>
    </source>
</evidence>
<evidence type="ECO:0000256" key="2">
    <source>
        <dbReference type="ARBA" id="ARBA00022448"/>
    </source>
</evidence>